<evidence type="ECO:0000259" key="12">
    <source>
        <dbReference type="Pfam" id="PF00535"/>
    </source>
</evidence>
<evidence type="ECO:0000256" key="10">
    <source>
        <dbReference type="ARBA" id="ARBA00040345"/>
    </source>
</evidence>
<evidence type="ECO:0000256" key="5">
    <source>
        <dbReference type="ARBA" id="ARBA00022746"/>
    </source>
</evidence>
<evidence type="ECO:0000256" key="3">
    <source>
        <dbReference type="ARBA" id="ARBA00022676"/>
    </source>
</evidence>
<dbReference type="Pfam" id="PF00535">
    <property type="entry name" value="Glycos_transf_2"/>
    <property type="match status" value="1"/>
</dbReference>
<comment type="subcellular location">
    <subcellularLocation>
        <location evidence="1">Cell membrane</location>
    </subcellularLocation>
</comment>
<organism evidence="13 14">
    <name type="scientific">Brevibacillus thermoruber</name>
    <dbReference type="NCBI Taxonomy" id="33942"/>
    <lineage>
        <taxon>Bacteria</taxon>
        <taxon>Bacillati</taxon>
        <taxon>Bacillota</taxon>
        <taxon>Bacilli</taxon>
        <taxon>Bacillales</taxon>
        <taxon>Paenibacillaceae</taxon>
        <taxon>Brevibacillus</taxon>
    </lineage>
</organism>
<dbReference type="RefSeq" id="WP_271139360.1">
    <property type="nucleotide sequence ID" value="NZ_JAPYYP010000002.1"/>
</dbReference>
<evidence type="ECO:0000256" key="7">
    <source>
        <dbReference type="ARBA" id="ARBA00037281"/>
    </source>
</evidence>
<evidence type="ECO:0000313" key="13">
    <source>
        <dbReference type="EMBL" id="MDA5107090.1"/>
    </source>
</evidence>
<evidence type="ECO:0000256" key="2">
    <source>
        <dbReference type="ARBA" id="ARBA00022475"/>
    </source>
</evidence>
<keyword evidence="5" id="KW-0125">Carotenoid biosynthesis</keyword>
<dbReference type="InterPro" id="IPR001173">
    <property type="entry name" value="Glyco_trans_2-like"/>
</dbReference>
<dbReference type="AlphaFoldDB" id="A0A9X3Z1Z7"/>
<evidence type="ECO:0000313" key="14">
    <source>
        <dbReference type="Proteomes" id="UP001151071"/>
    </source>
</evidence>
<evidence type="ECO:0000256" key="11">
    <source>
        <dbReference type="SAM" id="MobiDB-lite"/>
    </source>
</evidence>
<evidence type="ECO:0000256" key="8">
    <source>
        <dbReference type="ARBA" id="ARBA00037904"/>
    </source>
</evidence>
<dbReference type="GO" id="GO:0016117">
    <property type="term" value="P:carotenoid biosynthetic process"/>
    <property type="evidence" value="ECO:0007669"/>
    <property type="project" value="UniProtKB-KW"/>
</dbReference>
<sequence>MDSATCPAPEVSVIIPARNEARRIGRVIQEARRVSPLTEVIVVCNGVTDHTTKLALENGARVIEAAPSLGHDVGRAVGAFFARGDVMLFIDADFLVPAFKLRRYVDEVKKGWDVVLNAYSGYQSKRSINPTSLAKRLLNHIVGRPDLVGSSLTTVPHAMSRLAAERIGFEELAVPPKAQVKAVLQGLTITRVCPINTARLNDPRIGRKDRVVDLVLGDHAEAIAAYLREKGERAGFFDQERNRDLLLFPPQQHLRTVYRQETIRATGGSWGDGGKAKQKTMHKTGPKTRRPR</sequence>
<name>A0A9X3Z1Z7_9BACL</name>
<protein>
    <recommendedName>
        <fullName evidence="10">4,4'-diaponeurosporenoate glycosyltransferase</fullName>
    </recommendedName>
</protein>
<dbReference type="PANTHER" id="PTHR43646">
    <property type="entry name" value="GLYCOSYLTRANSFERASE"/>
    <property type="match status" value="1"/>
</dbReference>
<comment type="function">
    <text evidence="7">Catalyzes the glycosylation of 4,4'-diaponeurosporenoate, i.e. the esterification of glucose at the C1'' position with the carboxyl group of 4,4'-diaponeurosporenic acid, to form glycosyl-4,4'-diaponeurosporenoate. This is a step in the biosynthesis of staphyloxanthin, an orange pigment present in most staphylococci strains.</text>
</comment>
<dbReference type="GO" id="GO:0005886">
    <property type="term" value="C:plasma membrane"/>
    <property type="evidence" value="ECO:0007669"/>
    <property type="project" value="UniProtKB-SubCell"/>
</dbReference>
<keyword evidence="6" id="KW-0472">Membrane</keyword>
<dbReference type="Gene3D" id="3.90.550.10">
    <property type="entry name" value="Spore Coat Polysaccharide Biosynthesis Protein SpsA, Chain A"/>
    <property type="match status" value="1"/>
</dbReference>
<evidence type="ECO:0000256" key="6">
    <source>
        <dbReference type="ARBA" id="ARBA00023136"/>
    </source>
</evidence>
<gene>
    <name evidence="13" type="ORF">O3V59_01830</name>
</gene>
<accession>A0A9X3Z1Z7</accession>
<dbReference type="EMBL" id="JAPYYP010000002">
    <property type="protein sequence ID" value="MDA5107090.1"/>
    <property type="molecule type" value="Genomic_DNA"/>
</dbReference>
<keyword evidence="2" id="KW-1003">Cell membrane</keyword>
<keyword evidence="14" id="KW-1185">Reference proteome</keyword>
<proteinExistence type="inferred from homology"/>
<dbReference type="SUPFAM" id="SSF53448">
    <property type="entry name" value="Nucleotide-diphospho-sugar transferases"/>
    <property type="match status" value="1"/>
</dbReference>
<evidence type="ECO:0000256" key="4">
    <source>
        <dbReference type="ARBA" id="ARBA00022679"/>
    </source>
</evidence>
<dbReference type="Proteomes" id="UP001151071">
    <property type="component" value="Unassembled WGS sequence"/>
</dbReference>
<dbReference type="InterPro" id="IPR029044">
    <property type="entry name" value="Nucleotide-diphossugar_trans"/>
</dbReference>
<feature type="domain" description="Glycosyltransferase 2-like" evidence="12">
    <location>
        <begin position="12"/>
        <end position="138"/>
    </location>
</feature>
<dbReference type="GO" id="GO:0016757">
    <property type="term" value="F:glycosyltransferase activity"/>
    <property type="evidence" value="ECO:0007669"/>
    <property type="project" value="UniProtKB-KW"/>
</dbReference>
<evidence type="ECO:0000256" key="9">
    <source>
        <dbReference type="ARBA" id="ARBA00038120"/>
    </source>
</evidence>
<comment type="pathway">
    <text evidence="8">Carotenoid biosynthesis; staphyloxanthin biosynthesis; staphyloxanthin from farnesyl diphosphate: step 4/5.</text>
</comment>
<evidence type="ECO:0000256" key="1">
    <source>
        <dbReference type="ARBA" id="ARBA00004236"/>
    </source>
</evidence>
<comment type="caution">
    <text evidence="13">The sequence shown here is derived from an EMBL/GenBank/DDBJ whole genome shotgun (WGS) entry which is preliminary data.</text>
</comment>
<feature type="compositionally biased region" description="Basic residues" evidence="11">
    <location>
        <begin position="276"/>
        <end position="292"/>
    </location>
</feature>
<reference evidence="13" key="1">
    <citation type="submission" date="2022-12" db="EMBL/GenBank/DDBJ databases">
        <title>Draft genome sequence of the thermophilic strain Brevibacillus thermoruber HT42, isolated from Los Humeros, Puebla, Mexico, with biotechnological potential.</title>
        <authorList>
            <person name="Lara Sanchez J."/>
            <person name="Solis Palacios R."/>
            <person name="Bustos Baena A.S."/>
            <person name="Ruz Baez A.E."/>
            <person name="Espinosa Luna G."/>
            <person name="Oliart Ros R.M."/>
        </authorList>
    </citation>
    <scope>NUCLEOTIDE SEQUENCE</scope>
    <source>
        <strain evidence="13">HT42</strain>
    </source>
</reference>
<dbReference type="PANTHER" id="PTHR43646:SF2">
    <property type="entry name" value="GLYCOSYLTRANSFERASE 2-LIKE DOMAIN-CONTAINING PROTEIN"/>
    <property type="match status" value="1"/>
</dbReference>
<comment type="similarity">
    <text evidence="9">Belongs to the glycosyltransferase 2 family. CrtQ subfamily.</text>
</comment>
<feature type="region of interest" description="Disordered" evidence="11">
    <location>
        <begin position="265"/>
        <end position="292"/>
    </location>
</feature>
<keyword evidence="3 13" id="KW-0328">Glycosyltransferase</keyword>
<keyword evidence="4 13" id="KW-0808">Transferase</keyword>